<comment type="caution">
    <text evidence="1">The sequence shown here is derived from an EMBL/GenBank/DDBJ whole genome shotgun (WGS) entry which is preliminary data.</text>
</comment>
<dbReference type="Proteomes" id="UP000276133">
    <property type="component" value="Unassembled WGS sequence"/>
</dbReference>
<sequence length="66" mass="8006">MTKKLVINFYDQSGHQTVNFLRLDYMYGFLQKNRRNKFKHPKILHLSEACIFLNFLPPLDPYFLKN</sequence>
<protein>
    <submittedName>
        <fullName evidence="1">Uncharacterized protein</fullName>
    </submittedName>
</protein>
<name>A0A3M7SW27_BRAPC</name>
<gene>
    <name evidence="1" type="ORF">BpHYR1_044396</name>
</gene>
<evidence type="ECO:0000313" key="2">
    <source>
        <dbReference type="Proteomes" id="UP000276133"/>
    </source>
</evidence>
<proteinExistence type="predicted"/>
<dbReference type="AlphaFoldDB" id="A0A3M7SW27"/>
<evidence type="ECO:0000313" key="1">
    <source>
        <dbReference type="EMBL" id="RNA39857.1"/>
    </source>
</evidence>
<dbReference type="EMBL" id="REGN01000700">
    <property type="protein sequence ID" value="RNA39857.1"/>
    <property type="molecule type" value="Genomic_DNA"/>
</dbReference>
<keyword evidence="2" id="KW-1185">Reference proteome</keyword>
<organism evidence="1 2">
    <name type="scientific">Brachionus plicatilis</name>
    <name type="common">Marine rotifer</name>
    <name type="synonym">Brachionus muelleri</name>
    <dbReference type="NCBI Taxonomy" id="10195"/>
    <lineage>
        <taxon>Eukaryota</taxon>
        <taxon>Metazoa</taxon>
        <taxon>Spiralia</taxon>
        <taxon>Gnathifera</taxon>
        <taxon>Rotifera</taxon>
        <taxon>Eurotatoria</taxon>
        <taxon>Monogononta</taxon>
        <taxon>Pseudotrocha</taxon>
        <taxon>Ploima</taxon>
        <taxon>Brachionidae</taxon>
        <taxon>Brachionus</taxon>
    </lineage>
</organism>
<reference evidence="1 2" key="1">
    <citation type="journal article" date="2018" name="Sci. Rep.">
        <title>Genomic signatures of local adaptation to the degree of environmental predictability in rotifers.</title>
        <authorList>
            <person name="Franch-Gras L."/>
            <person name="Hahn C."/>
            <person name="Garcia-Roger E.M."/>
            <person name="Carmona M.J."/>
            <person name="Serra M."/>
            <person name="Gomez A."/>
        </authorList>
    </citation>
    <scope>NUCLEOTIDE SEQUENCE [LARGE SCALE GENOMIC DNA]</scope>
    <source>
        <strain evidence="1">HYR1</strain>
    </source>
</reference>
<accession>A0A3M7SW27</accession>